<evidence type="ECO:0000313" key="2">
    <source>
        <dbReference type="EMBL" id="CAG7818651.1"/>
    </source>
</evidence>
<comment type="caution">
    <text evidence="2">The sequence shown here is derived from an EMBL/GenBank/DDBJ whole genome shotgun (WGS) entry which is preliminary data.</text>
</comment>
<gene>
    <name evidence="2" type="ORF">AFUS01_LOCUS29139</name>
</gene>
<dbReference type="AlphaFoldDB" id="A0A8J2P8E4"/>
<dbReference type="Proteomes" id="UP000708208">
    <property type="component" value="Unassembled WGS sequence"/>
</dbReference>
<dbReference type="EMBL" id="CAJVCH010426566">
    <property type="protein sequence ID" value="CAG7818651.1"/>
    <property type="molecule type" value="Genomic_DNA"/>
</dbReference>
<evidence type="ECO:0000256" key="1">
    <source>
        <dbReference type="SAM" id="MobiDB-lite"/>
    </source>
</evidence>
<feature type="compositionally biased region" description="Polar residues" evidence="1">
    <location>
        <begin position="20"/>
        <end position="37"/>
    </location>
</feature>
<proteinExistence type="predicted"/>
<evidence type="ECO:0000313" key="3">
    <source>
        <dbReference type="Proteomes" id="UP000708208"/>
    </source>
</evidence>
<keyword evidence="3" id="KW-1185">Reference proteome</keyword>
<feature type="compositionally biased region" description="Basic and acidic residues" evidence="1">
    <location>
        <begin position="44"/>
        <end position="57"/>
    </location>
</feature>
<organism evidence="2 3">
    <name type="scientific">Allacma fusca</name>
    <dbReference type="NCBI Taxonomy" id="39272"/>
    <lineage>
        <taxon>Eukaryota</taxon>
        <taxon>Metazoa</taxon>
        <taxon>Ecdysozoa</taxon>
        <taxon>Arthropoda</taxon>
        <taxon>Hexapoda</taxon>
        <taxon>Collembola</taxon>
        <taxon>Symphypleona</taxon>
        <taxon>Sminthuridae</taxon>
        <taxon>Allacma</taxon>
    </lineage>
</organism>
<reference evidence="2" key="1">
    <citation type="submission" date="2021-06" db="EMBL/GenBank/DDBJ databases">
        <authorList>
            <person name="Hodson N. C."/>
            <person name="Mongue J. A."/>
            <person name="Jaron S. K."/>
        </authorList>
    </citation>
    <scope>NUCLEOTIDE SEQUENCE</scope>
</reference>
<feature type="region of interest" description="Disordered" evidence="1">
    <location>
        <begin position="20"/>
        <end position="178"/>
    </location>
</feature>
<protein>
    <submittedName>
        <fullName evidence="2">Uncharacterized protein</fullName>
    </submittedName>
</protein>
<accession>A0A8J2P8E4</accession>
<feature type="compositionally biased region" description="Polar residues" evidence="1">
    <location>
        <begin position="122"/>
        <end position="136"/>
    </location>
</feature>
<name>A0A8J2P8E4_9HEXA</name>
<feature type="compositionally biased region" description="Polar residues" evidence="1">
    <location>
        <begin position="157"/>
        <end position="171"/>
    </location>
</feature>
<feature type="compositionally biased region" description="Polar residues" evidence="1">
    <location>
        <begin position="77"/>
        <end position="95"/>
    </location>
</feature>
<sequence>MGDLTGITAKNVMKMHNYTKFHSSMSEPDSRQASVSRGDSLELELNKIEEQQERQAQPDKISNKTNSSASVPGDPSKGSSGTEALNNDNYNFNHVKSSKYNEKDLPGGHFLSNGHTPKDLSPDTNDQASLLPNHTSSWRKDPADLIQPRKGSEKSTKSSTLRTPQFSSTSKALKIKTRNSIDSIDSLDSAKTISFGKL</sequence>